<gene>
    <name evidence="2" type="ORF">DC094_19610</name>
</gene>
<feature type="transmembrane region" description="Helical" evidence="1">
    <location>
        <begin position="70"/>
        <end position="87"/>
    </location>
</feature>
<evidence type="ECO:0000313" key="2">
    <source>
        <dbReference type="EMBL" id="PVZ64520.1"/>
    </source>
</evidence>
<keyword evidence="1" id="KW-0472">Membrane</keyword>
<feature type="transmembrane region" description="Helical" evidence="1">
    <location>
        <begin position="6"/>
        <end position="23"/>
    </location>
</feature>
<evidence type="ECO:0000313" key="3">
    <source>
        <dbReference type="Proteomes" id="UP000244906"/>
    </source>
</evidence>
<dbReference type="Proteomes" id="UP000244906">
    <property type="component" value="Unassembled WGS sequence"/>
</dbReference>
<dbReference type="AlphaFoldDB" id="A0A2V1GW25"/>
<sequence>MLVVVIFIYTSLSGYFISINEALSKKIVTEYQRYAIKIDGAINGTILFLIVLITIAFWISDTTLNQAGPYIILGVSVLAIQIPRLIIGKVDNPNSNGFSLGITILILMKLFAIMCYWPVILPMVEGKPY</sequence>
<feature type="transmembrane region" description="Helical" evidence="1">
    <location>
        <begin position="35"/>
        <end position="58"/>
    </location>
</feature>
<keyword evidence="1" id="KW-1133">Transmembrane helix</keyword>
<evidence type="ECO:0000256" key="1">
    <source>
        <dbReference type="SAM" id="Phobius"/>
    </source>
</evidence>
<organism evidence="2 3">
    <name type="scientific">Pelagibaculum spongiae</name>
    <dbReference type="NCBI Taxonomy" id="2080658"/>
    <lineage>
        <taxon>Bacteria</taxon>
        <taxon>Pseudomonadati</taxon>
        <taxon>Pseudomonadota</taxon>
        <taxon>Gammaproteobacteria</taxon>
        <taxon>Oceanospirillales</taxon>
        <taxon>Pelagibaculum</taxon>
    </lineage>
</organism>
<protein>
    <submittedName>
        <fullName evidence="2">Uncharacterized protein</fullName>
    </submittedName>
</protein>
<proteinExistence type="predicted"/>
<feature type="transmembrane region" description="Helical" evidence="1">
    <location>
        <begin position="99"/>
        <end position="119"/>
    </location>
</feature>
<keyword evidence="1" id="KW-0812">Transmembrane</keyword>
<accession>A0A2V1GW25</accession>
<name>A0A2V1GW25_9GAMM</name>
<dbReference type="EMBL" id="QDDL01000012">
    <property type="protein sequence ID" value="PVZ64520.1"/>
    <property type="molecule type" value="Genomic_DNA"/>
</dbReference>
<keyword evidence="3" id="KW-1185">Reference proteome</keyword>
<reference evidence="2 3" key="1">
    <citation type="submission" date="2018-04" db="EMBL/GenBank/DDBJ databases">
        <title>Thalassorhabdus spongiae gen. nov., sp. nov., isolated from a marine sponge in South-West Iceland.</title>
        <authorList>
            <person name="Knobloch S."/>
            <person name="Daussin A."/>
            <person name="Johannsson R."/>
            <person name="Marteinsson V.T."/>
        </authorList>
    </citation>
    <scope>NUCLEOTIDE SEQUENCE [LARGE SCALE GENOMIC DNA]</scope>
    <source>
        <strain evidence="2 3">Hp12</strain>
    </source>
</reference>
<comment type="caution">
    <text evidence="2">The sequence shown here is derived from an EMBL/GenBank/DDBJ whole genome shotgun (WGS) entry which is preliminary data.</text>
</comment>